<proteinExistence type="predicted"/>
<dbReference type="GeneID" id="39853188"/>
<dbReference type="PATRIC" id="fig|1227500.6.peg.2787"/>
<dbReference type="CDD" id="cd00082">
    <property type="entry name" value="HisKA"/>
    <property type="match status" value="1"/>
</dbReference>
<evidence type="ECO:0000259" key="6">
    <source>
        <dbReference type="PROSITE" id="PS50109"/>
    </source>
</evidence>
<gene>
    <name evidence="9" type="ORF">C494_13806</name>
</gene>
<dbReference type="SUPFAM" id="SSF55785">
    <property type="entry name" value="PYP-like sensor domain (PAS domain)"/>
    <property type="match status" value="6"/>
</dbReference>
<dbReference type="InterPro" id="IPR013655">
    <property type="entry name" value="PAS_fold_3"/>
</dbReference>
<dbReference type="eggNOG" id="arCOG08095">
    <property type="taxonomic scope" value="Archaea"/>
</dbReference>
<dbReference type="eggNOG" id="arCOG02358">
    <property type="taxonomic scope" value="Archaea"/>
</dbReference>
<dbReference type="InterPro" id="IPR003594">
    <property type="entry name" value="HATPase_dom"/>
</dbReference>
<dbReference type="Pfam" id="PF08447">
    <property type="entry name" value="PAS_3"/>
    <property type="match status" value="2"/>
</dbReference>
<keyword evidence="5 9" id="KW-0418">Kinase</keyword>
<dbReference type="InterPro" id="IPR013656">
    <property type="entry name" value="PAS_4"/>
</dbReference>
<dbReference type="FunFam" id="3.30.565.10:FF:000006">
    <property type="entry name" value="Sensor histidine kinase WalK"/>
    <property type="match status" value="1"/>
</dbReference>
<dbReference type="Pfam" id="PF00512">
    <property type="entry name" value="HisKA"/>
    <property type="match status" value="1"/>
</dbReference>
<dbReference type="Gene3D" id="3.30.565.10">
    <property type="entry name" value="Histidine kinase-like ATPase, C-terminal domain"/>
    <property type="match status" value="1"/>
</dbReference>
<evidence type="ECO:0000259" key="7">
    <source>
        <dbReference type="PROSITE" id="PS50112"/>
    </source>
</evidence>
<feature type="domain" description="PAC" evidence="8">
    <location>
        <begin position="532"/>
        <end position="584"/>
    </location>
</feature>
<keyword evidence="10" id="KW-1185">Reference proteome</keyword>
<feature type="domain" description="PAC" evidence="8">
    <location>
        <begin position="792"/>
        <end position="847"/>
    </location>
</feature>
<dbReference type="SUPFAM" id="SSF55874">
    <property type="entry name" value="ATPase domain of HSP90 chaperone/DNA topoisomerase II/histidine kinase"/>
    <property type="match status" value="1"/>
</dbReference>
<feature type="domain" description="PAC" evidence="8">
    <location>
        <begin position="411"/>
        <end position="463"/>
    </location>
</feature>
<dbReference type="InterPro" id="IPR003661">
    <property type="entry name" value="HisK_dim/P_dom"/>
</dbReference>
<dbReference type="Gene3D" id="3.30.450.20">
    <property type="entry name" value="PAS domain"/>
    <property type="match status" value="6"/>
</dbReference>
<keyword evidence="3" id="KW-0597">Phosphoprotein</keyword>
<dbReference type="PROSITE" id="PS50113">
    <property type="entry name" value="PAC"/>
    <property type="match status" value="5"/>
</dbReference>
<dbReference type="RefSeq" id="WP_006066903.1">
    <property type="nucleotide sequence ID" value="NZ_AOHY01000039.1"/>
</dbReference>
<dbReference type="InterPro" id="IPR035965">
    <property type="entry name" value="PAS-like_dom_sf"/>
</dbReference>
<dbReference type="CDD" id="cd00130">
    <property type="entry name" value="PAS"/>
    <property type="match status" value="3"/>
</dbReference>
<dbReference type="Proteomes" id="UP000011690">
    <property type="component" value="Unassembled WGS sequence"/>
</dbReference>
<feature type="domain" description="PAC" evidence="8">
    <location>
        <begin position="662"/>
        <end position="714"/>
    </location>
</feature>
<dbReference type="AlphaFoldDB" id="L9WCH2"/>
<dbReference type="PROSITE" id="PS50109">
    <property type="entry name" value="HIS_KIN"/>
    <property type="match status" value="1"/>
</dbReference>
<organism evidence="9 10">
    <name type="scientific">Natronorubrum bangense JCM 10635</name>
    <dbReference type="NCBI Taxonomy" id="1227500"/>
    <lineage>
        <taxon>Archaea</taxon>
        <taxon>Methanobacteriati</taxon>
        <taxon>Methanobacteriota</taxon>
        <taxon>Stenosarchaea group</taxon>
        <taxon>Halobacteria</taxon>
        <taxon>Halobacteriales</taxon>
        <taxon>Natrialbaceae</taxon>
        <taxon>Natronorubrum</taxon>
    </lineage>
</organism>
<dbReference type="NCBIfam" id="TIGR00229">
    <property type="entry name" value="sensory_box"/>
    <property type="match status" value="4"/>
</dbReference>
<dbReference type="SMART" id="SM00387">
    <property type="entry name" value="HATPase_c"/>
    <property type="match status" value="1"/>
</dbReference>
<feature type="domain" description="PAS" evidence="7">
    <location>
        <begin position="83"/>
        <end position="128"/>
    </location>
</feature>
<feature type="domain" description="PAS" evidence="7">
    <location>
        <begin position="715"/>
        <end position="751"/>
    </location>
</feature>
<evidence type="ECO:0000256" key="2">
    <source>
        <dbReference type="ARBA" id="ARBA00012438"/>
    </source>
</evidence>
<dbReference type="InterPro" id="IPR004358">
    <property type="entry name" value="Sig_transdc_His_kin-like_C"/>
</dbReference>
<accession>L9WCH2</accession>
<dbReference type="EC" id="2.7.13.3" evidence="2"/>
<evidence type="ECO:0000256" key="1">
    <source>
        <dbReference type="ARBA" id="ARBA00000085"/>
    </source>
</evidence>
<name>L9WCH2_9EURY</name>
<dbReference type="SMART" id="SM00091">
    <property type="entry name" value="PAS"/>
    <property type="match status" value="6"/>
</dbReference>
<dbReference type="PANTHER" id="PTHR43304:SF1">
    <property type="entry name" value="PAC DOMAIN-CONTAINING PROTEIN"/>
    <property type="match status" value="1"/>
</dbReference>
<evidence type="ECO:0000256" key="3">
    <source>
        <dbReference type="ARBA" id="ARBA00022553"/>
    </source>
</evidence>
<dbReference type="Pfam" id="PF08448">
    <property type="entry name" value="PAS_4"/>
    <property type="match status" value="3"/>
</dbReference>
<dbReference type="SMART" id="SM00388">
    <property type="entry name" value="HisKA"/>
    <property type="match status" value="1"/>
</dbReference>
<dbReference type="eggNOG" id="arCOG02360">
    <property type="taxonomic scope" value="Archaea"/>
</dbReference>
<dbReference type="EMBL" id="AOHY01000039">
    <property type="protein sequence ID" value="ELY46976.1"/>
    <property type="molecule type" value="Genomic_DNA"/>
</dbReference>
<dbReference type="PRINTS" id="PR00344">
    <property type="entry name" value="BCTRLSENSOR"/>
</dbReference>
<dbReference type="Pfam" id="PF02518">
    <property type="entry name" value="HATPase_c"/>
    <property type="match status" value="1"/>
</dbReference>
<feature type="domain" description="PAC" evidence="8">
    <location>
        <begin position="283"/>
        <end position="335"/>
    </location>
</feature>
<dbReference type="PANTHER" id="PTHR43304">
    <property type="entry name" value="PHYTOCHROME-LIKE PROTEIN CPH1"/>
    <property type="match status" value="1"/>
</dbReference>
<dbReference type="SMART" id="SM00086">
    <property type="entry name" value="PAC"/>
    <property type="match status" value="5"/>
</dbReference>
<dbReference type="Gene3D" id="2.10.70.100">
    <property type="match status" value="2"/>
</dbReference>
<evidence type="ECO:0000259" key="8">
    <source>
        <dbReference type="PROSITE" id="PS50113"/>
    </source>
</evidence>
<evidence type="ECO:0000256" key="4">
    <source>
        <dbReference type="ARBA" id="ARBA00022679"/>
    </source>
</evidence>
<dbReference type="GO" id="GO:0000155">
    <property type="term" value="F:phosphorelay sensor kinase activity"/>
    <property type="evidence" value="ECO:0007669"/>
    <property type="project" value="InterPro"/>
</dbReference>
<sequence>MTASSLSETLRETLSIFEESGAPLTTTEVADRLGLDRESTNERLERLVDYDELETKTVGTNERVWWQPRLSPKPPSPDRREHDLELCRTLLDHSTDSVLIVDPDTGEYIDVNETARQRSGYSREELLSLSVPDLEVDIDDLTEWHALVDELRANGTIAFDGRHRRGDGTTYPVEVTATHVELDREYVLAVARDVTARRKRKHEFERTKRCFEAIFEDPNILVGLLEPDGTVVDINGTAMEYIEADLDEVAGDPFWETPWWGAGEEIRADVRKWIKRAAAGEYVDFETDLTRPSGEQYTLDGVFRPVMDDDGDVVSIIVSDRDVTERKQRERELQENEERLRLALEAGEMGTWELDLQTRDSPIRSPQHDRIFGYDDPLDEWDFETFLDHVQTDDRKEVKRRFEEAFETGTWDFECQITRADDEQRIISAQGEFHFDSDGEPTRAVGVVQDITERKQRERELEESERRYHTLVEHFPNGAVALVDEDFRYVTFGGTPEGDTDVTRADLEGEPLRDALPQELADVVVPRYEDALDGQASEFESTIGGRSYQFYFMPVRDDSGEIFAAMGMSQDITGQKMSERYLRDAKSQLEAATEAGAIGTWEWDVQNDEMVVGQSFARTFGVDPDAAQQGVSLDRFINAVHENDRERVVSKVEDAVETCSEYEAEYRVWNADGELRWVVARGRVECDNDGSPLTFPGALTDITKRKHAELERQRTMEQLETLVDILPIGVVVADADGSLIRANDTAREIWGGDVFDAESIAEYDKYPAVWADTDEPVTSDDWTMSQVLYGVEVTEPNVYEISAFDGEQRIIMEHGMPIRDECGDMSRAVVTLTDITERREYQRKLEESNERLEQFAYAASHDLQEPLRMVTSYLQLLEKRYGDAFDEDGEEFLAFAVDGAERMREMIGGLLEYSRVETCGDPFEPTDLNALFDDVLVDLQLQIEGNDAEITAEDLPRVEGDAGQLRQVFQNLLSNALTYSGDEPPRVHVGSHHRRGKWVISVADDGIGINSENQDRIFTVFDRLHSREEYDGTGIGLALCERIVERHGGDIWVDSEPGEGATFSFTLPAADAADK</sequence>
<dbReference type="eggNOG" id="arCOG02350">
    <property type="taxonomic scope" value="Archaea"/>
</dbReference>
<dbReference type="InterPro" id="IPR000700">
    <property type="entry name" value="PAS-assoc_C"/>
</dbReference>
<dbReference type="InterPro" id="IPR005467">
    <property type="entry name" value="His_kinase_dom"/>
</dbReference>
<dbReference type="InterPro" id="IPR052162">
    <property type="entry name" value="Sensor_kinase/Photoreceptor"/>
</dbReference>
<dbReference type="Pfam" id="PF13426">
    <property type="entry name" value="PAS_9"/>
    <property type="match status" value="1"/>
</dbReference>
<dbReference type="InterPro" id="IPR036097">
    <property type="entry name" value="HisK_dim/P_sf"/>
</dbReference>
<dbReference type="STRING" id="1227500.C494_13806"/>
<feature type="domain" description="Histidine kinase" evidence="6">
    <location>
        <begin position="858"/>
        <end position="1071"/>
    </location>
</feature>
<comment type="caution">
    <text evidence="9">The sequence shown here is derived from an EMBL/GenBank/DDBJ whole genome shotgun (WGS) entry which is preliminary data.</text>
</comment>
<protein>
    <recommendedName>
        <fullName evidence="2">histidine kinase</fullName>
        <ecNumber evidence="2">2.7.13.3</ecNumber>
    </recommendedName>
</protein>
<dbReference type="PROSITE" id="PS50112">
    <property type="entry name" value="PAS"/>
    <property type="match status" value="2"/>
</dbReference>
<comment type="catalytic activity">
    <reaction evidence="1">
        <text>ATP + protein L-histidine = ADP + protein N-phospho-L-histidine.</text>
        <dbReference type="EC" id="2.7.13.3"/>
    </reaction>
</comment>
<dbReference type="InterPro" id="IPR036890">
    <property type="entry name" value="HATPase_C_sf"/>
</dbReference>
<keyword evidence="4" id="KW-0808">Transferase</keyword>
<dbReference type="InterPro" id="IPR000014">
    <property type="entry name" value="PAS"/>
</dbReference>
<dbReference type="SUPFAM" id="SSF47384">
    <property type="entry name" value="Homodimeric domain of signal transducing histidine kinase"/>
    <property type="match status" value="1"/>
</dbReference>
<reference evidence="9 10" key="1">
    <citation type="journal article" date="2014" name="PLoS Genet.">
        <title>Phylogenetically driven sequencing of extremely halophilic archaea reveals strategies for static and dynamic osmo-response.</title>
        <authorList>
            <person name="Becker E.A."/>
            <person name="Seitzer P.M."/>
            <person name="Tritt A."/>
            <person name="Larsen D."/>
            <person name="Krusor M."/>
            <person name="Yao A.I."/>
            <person name="Wu D."/>
            <person name="Madern D."/>
            <person name="Eisen J.A."/>
            <person name="Darling A.E."/>
            <person name="Facciotti M.T."/>
        </authorList>
    </citation>
    <scope>NUCLEOTIDE SEQUENCE [LARGE SCALE GENOMIC DNA]</scope>
    <source>
        <strain evidence="9 10">JCM 10635</strain>
    </source>
</reference>
<dbReference type="eggNOG" id="arCOG02352">
    <property type="taxonomic scope" value="Archaea"/>
</dbReference>
<dbReference type="InterPro" id="IPR001610">
    <property type="entry name" value="PAC"/>
</dbReference>
<evidence type="ECO:0000313" key="9">
    <source>
        <dbReference type="EMBL" id="ELY46976.1"/>
    </source>
</evidence>
<evidence type="ECO:0000313" key="10">
    <source>
        <dbReference type="Proteomes" id="UP000011690"/>
    </source>
</evidence>
<dbReference type="Gene3D" id="1.10.287.130">
    <property type="match status" value="1"/>
</dbReference>
<evidence type="ECO:0000256" key="5">
    <source>
        <dbReference type="ARBA" id="ARBA00022777"/>
    </source>
</evidence>